<proteinExistence type="predicted"/>
<accession>A0ACC2VDQ5</accession>
<evidence type="ECO:0000313" key="1">
    <source>
        <dbReference type="EMBL" id="KAJ9097294.1"/>
    </source>
</evidence>
<reference evidence="1" key="1">
    <citation type="submission" date="2023-04" db="EMBL/GenBank/DDBJ databases">
        <title>Draft Genome sequencing of Naganishia species isolated from polar environments using Oxford Nanopore Technology.</title>
        <authorList>
            <person name="Leo P."/>
            <person name="Venkateswaran K."/>
        </authorList>
    </citation>
    <scope>NUCLEOTIDE SEQUENCE</scope>
    <source>
        <strain evidence="1">MNA-CCFEE 5423</strain>
    </source>
</reference>
<protein>
    <submittedName>
        <fullName evidence="1">Uncharacterized protein</fullName>
    </submittedName>
</protein>
<comment type="caution">
    <text evidence="1">The sequence shown here is derived from an EMBL/GenBank/DDBJ whole genome shotgun (WGS) entry which is preliminary data.</text>
</comment>
<evidence type="ECO:0000313" key="2">
    <source>
        <dbReference type="Proteomes" id="UP001227268"/>
    </source>
</evidence>
<dbReference type="Proteomes" id="UP001227268">
    <property type="component" value="Unassembled WGS sequence"/>
</dbReference>
<name>A0ACC2VDQ5_9TREE</name>
<organism evidence="1 2">
    <name type="scientific">Naganishia friedmannii</name>
    <dbReference type="NCBI Taxonomy" id="89922"/>
    <lineage>
        <taxon>Eukaryota</taxon>
        <taxon>Fungi</taxon>
        <taxon>Dikarya</taxon>
        <taxon>Basidiomycota</taxon>
        <taxon>Agaricomycotina</taxon>
        <taxon>Tremellomycetes</taxon>
        <taxon>Filobasidiales</taxon>
        <taxon>Filobasidiaceae</taxon>
        <taxon>Naganishia</taxon>
    </lineage>
</organism>
<dbReference type="EMBL" id="JASBWT010000017">
    <property type="protein sequence ID" value="KAJ9097294.1"/>
    <property type="molecule type" value="Genomic_DNA"/>
</dbReference>
<gene>
    <name evidence="1" type="ORF">QFC21_004963</name>
</gene>
<sequence>MSNNPFFRAQQQQHQSEQQQSQSESQSQSQSPQPATGSNNPFANTNPFWQASVNPPSSASPGYASGTSAPYAATSIGQQDYHPLSPEAPSGPAGRSSVLHHAVSTLPAATSSELTPLRAHYLKKTLLNLEIERELNALADPSLGAAALGRLGPPFMMLDKDGKPIKQSASARNNDPLNPGAGELPLLGYMFNQFLLPFPFLANAPPTFWYQKVQPFLTSFLAISQSTLSPAVMSFNTDQSGSSSNTRTGEPDLTLLSEDELKDYLERKKLWDKVTKNLAMLFGTGVQLKGGEEVVRIGQKELNRLEEQAEARRRKFREREEKVGTGFDVNVICVRTVAEKGRVRNRSHDEFIIRTRRNKAPDVCVSRRYGDFKRLAEELRTQYPDVSLPPPPPKDRTALAATTTSSQSVQSPTPYYSAYNPLRAIYGANPAGTPNASPVHPTSPQSGYAQGYDDEASIRSDTVDALNASSPLAREKNRLTLRAYLNAILAIPQVLNSPILRSFLLSSPTTLTPAESLDAQRRADVDAVREEGRKRFKEEAEKRVEALRAGLKEFKGDVVGKQGGLKAVFDVVKRVENVRDLPKAEASVLEWGRISLAATIFQMFVASDSASESFTQLKRIHSLMPYFMLKGILKVSNPMAMIRGVLDLFLARPFGGQSLIQRMFSSSLTEDVRALQDDIDAVAEKVDDPVLCQKVEMFVSAPFEIRDMFRRDAINERQDLLAVILRSPEAPCLDRNQMQRVFRANRAYKQYKTYQADLDDSDDDEGPENDDAWLFEDLMVLMKLMMRKKEKEQLLALIFEGTTAELLKDIITIFYSPLATVYKAASIADSLGDLQNFNNDLIKTVEAVEELSQEDPQRTVQTFIDLVARHEQSFYSFVHKVHSKGQGLFDALMTWIERFLAYARDGLHDKIDLEFLLPYAGEERLEILREVDAVAAYHYKLKLAYEEKVRRRFRKDAATDDEAALIDGMIASLNLHDSVVGDMEEVGGEDEDSEDSEDWEEEDQRSAALSRGLNDLHDWTPSDANRGKFASLRGHKDDTDTSRTSIENSRSSMDKFKHPLQNYRERHGSQDITPPNEKRPPPAKPVKVKKRRGRKALEEIEMPVLTKIPSLTPVMVEMLRPLLRVDRSTPKI</sequence>
<keyword evidence="2" id="KW-1185">Reference proteome</keyword>